<dbReference type="EMBL" id="JABEVY010000129">
    <property type="protein sequence ID" value="KAF5248427.1"/>
    <property type="molecule type" value="Genomic_DNA"/>
</dbReference>
<keyword evidence="3" id="KW-1185">Reference proteome</keyword>
<reference evidence="2 3" key="1">
    <citation type="journal article" date="2020" name="BMC Genomics">
        <title>Correction to: Identification and distribution of gene clusters required for synthesis of sphingolipid metabolism inhibitors in diverse species of the filamentous fungus Fusarium.</title>
        <authorList>
            <person name="Kim H.S."/>
            <person name="Lohmar J.M."/>
            <person name="Busman M."/>
            <person name="Brown D.W."/>
            <person name="Naumann T.A."/>
            <person name="Divon H.H."/>
            <person name="Lysoe E."/>
            <person name="Uhlig S."/>
            <person name="Proctor R.H."/>
        </authorList>
    </citation>
    <scope>NUCLEOTIDE SEQUENCE [LARGE SCALE GENOMIC DNA]</scope>
    <source>
        <strain evidence="2 3">NRRL 25214</strain>
    </source>
</reference>
<evidence type="ECO:0000256" key="1">
    <source>
        <dbReference type="SAM" id="MobiDB-lite"/>
    </source>
</evidence>
<organism evidence="2 3">
    <name type="scientific">Fusarium anthophilum</name>
    <dbReference type="NCBI Taxonomy" id="48485"/>
    <lineage>
        <taxon>Eukaryota</taxon>
        <taxon>Fungi</taxon>
        <taxon>Dikarya</taxon>
        <taxon>Ascomycota</taxon>
        <taxon>Pezizomycotina</taxon>
        <taxon>Sordariomycetes</taxon>
        <taxon>Hypocreomycetidae</taxon>
        <taxon>Hypocreales</taxon>
        <taxon>Nectriaceae</taxon>
        <taxon>Fusarium</taxon>
        <taxon>Fusarium fujikuroi species complex</taxon>
    </lineage>
</organism>
<feature type="region of interest" description="Disordered" evidence="1">
    <location>
        <begin position="301"/>
        <end position="321"/>
    </location>
</feature>
<dbReference type="AlphaFoldDB" id="A0A8H4ZKI9"/>
<protein>
    <submittedName>
        <fullName evidence="2">Uncharacterized protein</fullName>
    </submittedName>
</protein>
<dbReference type="Proteomes" id="UP000573603">
    <property type="component" value="Unassembled WGS sequence"/>
</dbReference>
<proteinExistence type="predicted"/>
<evidence type="ECO:0000313" key="2">
    <source>
        <dbReference type="EMBL" id="KAF5248427.1"/>
    </source>
</evidence>
<gene>
    <name evidence="2" type="ORF">FANTH_5925</name>
</gene>
<accession>A0A8H4ZKI9</accession>
<comment type="caution">
    <text evidence="2">The sequence shown here is derived from an EMBL/GenBank/DDBJ whole genome shotgun (WGS) entry which is preliminary data.</text>
</comment>
<sequence length="321" mass="35404">MDASALDSMTYRTPLSLLENGVLNRLRLRDQLQIRLPPETLMSIAGHLVRECAAITAEERSLGTTVSDTAVDITRDIYANYTAVDGVRYVKTLCNTASNSGDQDYNRLRRKMDKPVDQIWIAEDHPGIRSLIFCAADSPLVGPTPIMKSLWRVLTNSNDTKEITIKSDGIKLRDIVMSNATRPNASSNYVSWADPSHPDNVIDIMTLGPIDIFPEGLKMMSFNCNASGTTGYTAVTGGTSVAMIHAHWQNDTSFYADMDAAYPRDLFIYMPLDDGEYVTEICRRYALGAGNRPSACLVSPSSRPTKEETHCLEQVAPQSLA</sequence>
<name>A0A8H4ZKI9_9HYPO</name>
<evidence type="ECO:0000313" key="3">
    <source>
        <dbReference type="Proteomes" id="UP000573603"/>
    </source>
</evidence>